<evidence type="ECO:0000313" key="2">
    <source>
        <dbReference type="EMBL" id="MDW2799408.1"/>
    </source>
</evidence>
<keyword evidence="1" id="KW-0812">Transmembrane</keyword>
<gene>
    <name evidence="2" type="ORF">RZO55_17685</name>
</gene>
<sequence>MTNLVGITVYGVLYLLAMILLFILFFLGKNWLMFIGLSGFLIMGLILSITITRYNYVDMIHNKNMVEVSRTERMPEIVKVGNIYRNNWKTVQIVYGLPVNEKEYFSVMRSRNGLFVIEGGVLHNSGGSVFISIFKR</sequence>
<feature type="transmembrane region" description="Helical" evidence="1">
    <location>
        <begin position="33"/>
        <end position="56"/>
    </location>
</feature>
<reference evidence="2 3" key="1">
    <citation type="submission" date="2023-10" db="EMBL/GenBank/DDBJ databases">
        <title>A novel Glycoside Hydrolase 43-Like Enzyme from Clostrdium boliviensis is an Endo-xylanase, and a Candidate for Xylooligosaccharides Production from Different Xylan Substrates.</title>
        <authorList>
            <person name="Alvarez M.T."/>
            <person name="Rocabado-Villegas L.R."/>
            <person name="Salas-Veizaga D.M."/>
            <person name="Linares-Pasten J.A."/>
            <person name="Gudmundsdottir E.E."/>
            <person name="Hreggvidsson G.O."/>
            <person name="Adlercreutz P."/>
            <person name="Nordberg Karlsson E."/>
        </authorList>
    </citation>
    <scope>NUCLEOTIDE SEQUENCE [LARGE SCALE GENOMIC DNA]</scope>
    <source>
        <strain evidence="2 3">E-1</strain>
    </source>
</reference>
<accession>A0ABU4GR52</accession>
<feature type="transmembrane region" description="Helical" evidence="1">
    <location>
        <begin position="7"/>
        <end position="27"/>
    </location>
</feature>
<dbReference type="EMBL" id="JAWONS010000252">
    <property type="protein sequence ID" value="MDW2799408.1"/>
    <property type="molecule type" value="Genomic_DNA"/>
</dbReference>
<proteinExistence type="predicted"/>
<comment type="caution">
    <text evidence="2">The sequence shown here is derived from an EMBL/GenBank/DDBJ whole genome shotgun (WGS) entry which is preliminary data.</text>
</comment>
<evidence type="ECO:0000313" key="3">
    <source>
        <dbReference type="Proteomes" id="UP001276854"/>
    </source>
</evidence>
<keyword evidence="1" id="KW-0472">Membrane</keyword>
<protein>
    <submittedName>
        <fullName evidence="2">Uncharacterized protein</fullName>
    </submittedName>
</protein>
<dbReference type="RefSeq" id="WP_318065600.1">
    <property type="nucleotide sequence ID" value="NZ_JAWONS010000252.1"/>
</dbReference>
<dbReference type="Proteomes" id="UP001276854">
    <property type="component" value="Unassembled WGS sequence"/>
</dbReference>
<keyword evidence="1" id="KW-1133">Transmembrane helix</keyword>
<organism evidence="2 3">
    <name type="scientific">Clostridium boliviensis</name>
    <dbReference type="NCBI Taxonomy" id="318465"/>
    <lineage>
        <taxon>Bacteria</taxon>
        <taxon>Bacillati</taxon>
        <taxon>Bacillota</taxon>
        <taxon>Clostridia</taxon>
        <taxon>Eubacteriales</taxon>
        <taxon>Clostridiaceae</taxon>
        <taxon>Clostridium</taxon>
    </lineage>
</organism>
<name>A0ABU4GR52_9CLOT</name>
<keyword evidence="3" id="KW-1185">Reference proteome</keyword>
<evidence type="ECO:0000256" key="1">
    <source>
        <dbReference type="SAM" id="Phobius"/>
    </source>
</evidence>